<dbReference type="OrthoDB" id="991972at2759"/>
<reference evidence="2 3" key="1">
    <citation type="journal article" date="2019" name="Genome Biol. Evol.">
        <title>Insights into the evolution of the New World diploid cottons (Gossypium, subgenus Houzingenia) based on genome sequencing.</title>
        <authorList>
            <person name="Grover C.E."/>
            <person name="Arick M.A. 2nd"/>
            <person name="Thrash A."/>
            <person name="Conover J.L."/>
            <person name="Sanders W.S."/>
            <person name="Peterson D.G."/>
            <person name="Frelichowski J.E."/>
            <person name="Scheffler J.A."/>
            <person name="Scheffler B.E."/>
            <person name="Wendel J.F."/>
        </authorList>
    </citation>
    <scope>NUCLEOTIDE SEQUENCE [LARGE SCALE GENOMIC DNA]</scope>
    <source>
        <strain evidence="2">0</strain>
        <tissue evidence="2">Leaf</tissue>
    </source>
</reference>
<feature type="non-terminal residue" evidence="2">
    <location>
        <position position="175"/>
    </location>
</feature>
<dbReference type="AlphaFoldDB" id="A0A7J9IAR6"/>
<dbReference type="EMBL" id="JABFAD010328378">
    <property type="protein sequence ID" value="MBA0819219.1"/>
    <property type="molecule type" value="Genomic_DNA"/>
</dbReference>
<feature type="domain" description="DUF4283" evidence="1">
    <location>
        <begin position="35"/>
        <end position="111"/>
    </location>
</feature>
<dbReference type="PANTHER" id="PTHR31286:SF153">
    <property type="entry name" value="DUF4283 DOMAIN PROTEIN"/>
    <property type="match status" value="1"/>
</dbReference>
<name>A0A7J9IAR6_9ROSI</name>
<sequence>MENELAHLSINEEEEDAILIPIDPNREKEGEFFQLVGCFLTASMIHFFAMKSTMANLWHPVRGVRIRDLGERRFLFQFFHPMDMDRVLKGSPWTFNNHLLILYKLKVGEDPLQVPLVFTPFWVQIHEVPIGLYSENLAMQMGNFLGNFLGNFMEYDVSNLGKENTNFMRIKVQID</sequence>
<dbReference type="Proteomes" id="UP000593560">
    <property type="component" value="Unassembled WGS sequence"/>
</dbReference>
<dbReference type="Pfam" id="PF14111">
    <property type="entry name" value="DUF4283"/>
    <property type="match status" value="1"/>
</dbReference>
<dbReference type="PANTHER" id="PTHR31286">
    <property type="entry name" value="GLYCINE-RICH CELL WALL STRUCTURAL PROTEIN 1.8-LIKE"/>
    <property type="match status" value="1"/>
</dbReference>
<evidence type="ECO:0000313" key="3">
    <source>
        <dbReference type="Proteomes" id="UP000593560"/>
    </source>
</evidence>
<protein>
    <recommendedName>
        <fullName evidence="1">DUF4283 domain-containing protein</fullName>
    </recommendedName>
</protein>
<evidence type="ECO:0000259" key="1">
    <source>
        <dbReference type="Pfam" id="PF14111"/>
    </source>
</evidence>
<keyword evidence="3" id="KW-1185">Reference proteome</keyword>
<proteinExistence type="predicted"/>
<organism evidence="2 3">
    <name type="scientific">Gossypium harknessii</name>
    <dbReference type="NCBI Taxonomy" id="34285"/>
    <lineage>
        <taxon>Eukaryota</taxon>
        <taxon>Viridiplantae</taxon>
        <taxon>Streptophyta</taxon>
        <taxon>Embryophyta</taxon>
        <taxon>Tracheophyta</taxon>
        <taxon>Spermatophyta</taxon>
        <taxon>Magnoliopsida</taxon>
        <taxon>eudicotyledons</taxon>
        <taxon>Gunneridae</taxon>
        <taxon>Pentapetalae</taxon>
        <taxon>rosids</taxon>
        <taxon>malvids</taxon>
        <taxon>Malvales</taxon>
        <taxon>Malvaceae</taxon>
        <taxon>Malvoideae</taxon>
        <taxon>Gossypium</taxon>
    </lineage>
</organism>
<dbReference type="InterPro" id="IPR040256">
    <property type="entry name" value="At4g02000-like"/>
</dbReference>
<evidence type="ECO:0000313" key="2">
    <source>
        <dbReference type="EMBL" id="MBA0819219.1"/>
    </source>
</evidence>
<accession>A0A7J9IAR6</accession>
<dbReference type="InterPro" id="IPR025558">
    <property type="entry name" value="DUF4283"/>
</dbReference>
<comment type="caution">
    <text evidence="2">The sequence shown here is derived from an EMBL/GenBank/DDBJ whole genome shotgun (WGS) entry which is preliminary data.</text>
</comment>
<gene>
    <name evidence="2" type="ORF">Gohar_021829</name>
</gene>